<accession>A0A8S9H9R0</accession>
<dbReference type="AlphaFoldDB" id="A0A8S9H9R0"/>
<feature type="region of interest" description="Disordered" evidence="1">
    <location>
        <begin position="237"/>
        <end position="354"/>
    </location>
</feature>
<dbReference type="Proteomes" id="UP000712281">
    <property type="component" value="Unassembled WGS sequence"/>
</dbReference>
<protein>
    <submittedName>
        <fullName evidence="2">Uncharacterized protein</fullName>
    </submittedName>
</protein>
<organism evidence="2 3">
    <name type="scientific">Brassica cretica</name>
    <name type="common">Mustard</name>
    <dbReference type="NCBI Taxonomy" id="69181"/>
    <lineage>
        <taxon>Eukaryota</taxon>
        <taxon>Viridiplantae</taxon>
        <taxon>Streptophyta</taxon>
        <taxon>Embryophyta</taxon>
        <taxon>Tracheophyta</taxon>
        <taxon>Spermatophyta</taxon>
        <taxon>Magnoliopsida</taxon>
        <taxon>eudicotyledons</taxon>
        <taxon>Gunneridae</taxon>
        <taxon>Pentapetalae</taxon>
        <taxon>rosids</taxon>
        <taxon>malvids</taxon>
        <taxon>Brassicales</taxon>
        <taxon>Brassicaceae</taxon>
        <taxon>Brassiceae</taxon>
        <taxon>Brassica</taxon>
    </lineage>
</organism>
<proteinExistence type="predicted"/>
<feature type="compositionally biased region" description="Polar residues" evidence="1">
    <location>
        <begin position="244"/>
        <end position="256"/>
    </location>
</feature>
<evidence type="ECO:0000313" key="2">
    <source>
        <dbReference type="EMBL" id="KAF2553566.1"/>
    </source>
</evidence>
<feature type="compositionally biased region" description="Basic residues" evidence="1">
    <location>
        <begin position="309"/>
        <end position="323"/>
    </location>
</feature>
<dbReference type="EMBL" id="QGKW02001988">
    <property type="protein sequence ID" value="KAF2553566.1"/>
    <property type="molecule type" value="Genomic_DNA"/>
</dbReference>
<comment type="caution">
    <text evidence="2">The sequence shown here is derived from an EMBL/GenBank/DDBJ whole genome shotgun (WGS) entry which is preliminary data.</text>
</comment>
<feature type="compositionally biased region" description="Basic and acidic residues" evidence="1">
    <location>
        <begin position="288"/>
        <end position="298"/>
    </location>
</feature>
<evidence type="ECO:0000313" key="3">
    <source>
        <dbReference type="Proteomes" id="UP000712281"/>
    </source>
</evidence>
<feature type="region of interest" description="Disordered" evidence="1">
    <location>
        <begin position="43"/>
        <end position="72"/>
    </location>
</feature>
<sequence length="477" mass="52368">MLCLHRLNTSSHGDRIFFLRCPNAEVGLVRSYLTHGTCQRRHRTSTVAGDFSGKPPPSPSSPPVADTGDSPATRQLGRVDPIWSPFEQLEFIDTTSYCCQGEGYSVKSRASLVLPLRKGTETFVLGHLCLWIAGAHDVCAYDAYDCGDGGGTKTFLLTTLEMAGHLIPHWAIPLSLTPPSFPFQVKPMSRSDYTGPKELVKNYSLVLATVTGDGRGPSNVSDVLERDCTHQQEFELPEIVAGATSPTERASLATTDNRPRPPSCSSRRDEAIDTNHAAIGARTSPHAPPEDHPSRARETQSPPSPPSPRRSRRSRPPSVRRRTSAVASDFSGKPPPSPPVTDTGDSPATRQLGRVDPVNRMVLLKLISVKENRLVRGICTRPRDLRGTETFVLGRVIAGAHDVCDSYALFERSRGTEISVLGRVFSGHLIPHWTIPLSLTPPSFPFQVRPTSRSDYQTCAIGLLGFYYYRALDFYHF</sequence>
<evidence type="ECO:0000256" key="1">
    <source>
        <dbReference type="SAM" id="MobiDB-lite"/>
    </source>
</evidence>
<gene>
    <name evidence="2" type="ORF">F2Q68_00034325</name>
</gene>
<reference evidence="2" key="1">
    <citation type="submission" date="2019-12" db="EMBL/GenBank/DDBJ databases">
        <title>Genome sequencing and annotation of Brassica cretica.</title>
        <authorList>
            <person name="Studholme D.J."/>
            <person name="Sarris P.F."/>
        </authorList>
    </citation>
    <scope>NUCLEOTIDE SEQUENCE</scope>
    <source>
        <strain evidence="2">PFS-001/15</strain>
        <tissue evidence="2">Leaf</tissue>
    </source>
</reference>
<name>A0A8S9H9R0_BRACR</name>